<evidence type="ECO:0000256" key="3">
    <source>
        <dbReference type="ARBA" id="ARBA00022741"/>
    </source>
</evidence>
<dbReference type="FunFam" id="3.40.50.300:FF:000032">
    <property type="entry name" value="Export ABC transporter ATP-binding protein"/>
    <property type="match status" value="1"/>
</dbReference>
<keyword evidence="2" id="KW-0813">Transport</keyword>
<name>A0A3P7S2C7_9FIRM</name>
<keyword evidence="4" id="KW-0067">ATP-binding</keyword>
<reference evidence="6 7" key="1">
    <citation type="submission" date="2018-09" db="EMBL/GenBank/DDBJ databases">
        <authorList>
            <person name="Postec A."/>
        </authorList>
    </citation>
    <scope>NUCLEOTIDE SEQUENCE [LARGE SCALE GENOMIC DNA]</scope>
    <source>
        <strain evidence="6">70B-A</strain>
    </source>
</reference>
<dbReference type="GO" id="GO:0016887">
    <property type="term" value="F:ATP hydrolysis activity"/>
    <property type="evidence" value="ECO:0007669"/>
    <property type="project" value="InterPro"/>
</dbReference>
<sequence length="229" mass="25968">MGKIMTIKGLRKVYRMGNEKVIALDHIDLDIEEEKIYCLLGPSGSGKSTLLNMMAGLEAPTKGSISFKNLKIEKMNESDLANFRRRHIGFIFQSYNLIPTLNALENITMPLLFKGVHPKERHKVGMEMLDAIGIKDRWRHKPTEMSGGQQQRVSLARAFINDPDIIFADEPTGNLDTKTANTMMMLMLGLVKKRRQTLIIVTHNEELAVFADYVIHIRDGNIFEIVVNT</sequence>
<dbReference type="KEGG" id="cbar:PATL70BA_2893"/>
<dbReference type="GO" id="GO:0098796">
    <property type="term" value="C:membrane protein complex"/>
    <property type="evidence" value="ECO:0007669"/>
    <property type="project" value="UniProtKB-ARBA"/>
</dbReference>
<feature type="domain" description="ABC transporter" evidence="5">
    <location>
        <begin position="5"/>
        <end position="229"/>
    </location>
</feature>
<dbReference type="EMBL" id="LR130778">
    <property type="protein sequence ID" value="VDN48802.1"/>
    <property type="molecule type" value="Genomic_DNA"/>
</dbReference>
<dbReference type="OrthoDB" id="9802264at2"/>
<dbReference type="RefSeq" id="WP_125137880.1">
    <property type="nucleotide sequence ID" value="NZ_LR130778.1"/>
</dbReference>
<dbReference type="InterPro" id="IPR027417">
    <property type="entry name" value="P-loop_NTPase"/>
</dbReference>
<dbReference type="GO" id="GO:0005524">
    <property type="term" value="F:ATP binding"/>
    <property type="evidence" value="ECO:0007669"/>
    <property type="project" value="UniProtKB-KW"/>
</dbReference>
<dbReference type="AlphaFoldDB" id="A0A3P7S2C7"/>
<dbReference type="PROSITE" id="PS00211">
    <property type="entry name" value="ABC_TRANSPORTER_1"/>
    <property type="match status" value="1"/>
</dbReference>
<evidence type="ECO:0000256" key="2">
    <source>
        <dbReference type="ARBA" id="ARBA00022448"/>
    </source>
</evidence>
<dbReference type="PANTHER" id="PTHR42798:SF6">
    <property type="entry name" value="CELL DIVISION ATP-BINDING PROTEIN FTSE"/>
    <property type="match status" value="1"/>
</dbReference>
<dbReference type="InterPro" id="IPR003593">
    <property type="entry name" value="AAA+_ATPase"/>
</dbReference>
<proteinExistence type="inferred from homology"/>
<dbReference type="Proteomes" id="UP000279029">
    <property type="component" value="Chromosome"/>
</dbReference>
<dbReference type="Gene3D" id="3.40.50.300">
    <property type="entry name" value="P-loop containing nucleotide triphosphate hydrolases"/>
    <property type="match status" value="1"/>
</dbReference>
<evidence type="ECO:0000256" key="1">
    <source>
        <dbReference type="ARBA" id="ARBA00005417"/>
    </source>
</evidence>
<protein>
    <recommendedName>
        <fullName evidence="5">ABC transporter domain-containing protein</fullName>
    </recommendedName>
</protein>
<gene>
    <name evidence="6" type="ORF">PATL70BA_2893</name>
</gene>
<dbReference type="InterPro" id="IPR017911">
    <property type="entry name" value="MacB-like_ATP-bd"/>
</dbReference>
<dbReference type="PANTHER" id="PTHR42798">
    <property type="entry name" value="LIPOPROTEIN-RELEASING SYSTEM ATP-BINDING PROTEIN LOLD"/>
    <property type="match status" value="1"/>
</dbReference>
<evidence type="ECO:0000313" key="6">
    <source>
        <dbReference type="EMBL" id="VDN48802.1"/>
    </source>
</evidence>
<dbReference type="SUPFAM" id="SSF52540">
    <property type="entry name" value="P-loop containing nucleoside triphosphate hydrolases"/>
    <property type="match status" value="1"/>
</dbReference>
<comment type="similarity">
    <text evidence="1">Belongs to the ABC transporter superfamily.</text>
</comment>
<evidence type="ECO:0000313" key="7">
    <source>
        <dbReference type="Proteomes" id="UP000279029"/>
    </source>
</evidence>
<accession>A0A3P7S2C7</accession>
<organism evidence="6 7">
    <name type="scientific">Petrocella atlantisensis</name>
    <dbReference type="NCBI Taxonomy" id="2173034"/>
    <lineage>
        <taxon>Bacteria</taxon>
        <taxon>Bacillati</taxon>
        <taxon>Bacillota</taxon>
        <taxon>Clostridia</taxon>
        <taxon>Lachnospirales</taxon>
        <taxon>Vallitaleaceae</taxon>
        <taxon>Petrocella</taxon>
    </lineage>
</organism>
<dbReference type="InterPro" id="IPR003439">
    <property type="entry name" value="ABC_transporter-like_ATP-bd"/>
</dbReference>
<keyword evidence="7" id="KW-1185">Reference proteome</keyword>
<dbReference type="GO" id="GO:0022857">
    <property type="term" value="F:transmembrane transporter activity"/>
    <property type="evidence" value="ECO:0007669"/>
    <property type="project" value="UniProtKB-ARBA"/>
</dbReference>
<dbReference type="SMART" id="SM00382">
    <property type="entry name" value="AAA"/>
    <property type="match status" value="1"/>
</dbReference>
<evidence type="ECO:0000256" key="4">
    <source>
        <dbReference type="ARBA" id="ARBA00022840"/>
    </source>
</evidence>
<dbReference type="InterPro" id="IPR017871">
    <property type="entry name" value="ABC_transporter-like_CS"/>
</dbReference>
<evidence type="ECO:0000259" key="5">
    <source>
        <dbReference type="PROSITE" id="PS50893"/>
    </source>
</evidence>
<dbReference type="PROSITE" id="PS50893">
    <property type="entry name" value="ABC_TRANSPORTER_2"/>
    <property type="match status" value="1"/>
</dbReference>
<keyword evidence="3" id="KW-0547">Nucleotide-binding</keyword>
<dbReference type="CDD" id="cd03255">
    <property type="entry name" value="ABC_MJ0796_LolCDE_FtsE"/>
    <property type="match status" value="1"/>
</dbReference>
<dbReference type="Pfam" id="PF00005">
    <property type="entry name" value="ABC_tran"/>
    <property type="match status" value="1"/>
</dbReference>